<evidence type="ECO:0000313" key="3">
    <source>
        <dbReference type="Proteomes" id="UP000183257"/>
    </source>
</evidence>
<gene>
    <name evidence="2" type="ORF">SAMN05660313_00075</name>
</gene>
<dbReference type="AlphaFoldDB" id="A0A1K1LUB0"/>
<proteinExistence type="predicted"/>
<dbReference type="STRING" id="76595.SAMN05660313_00075"/>
<keyword evidence="1" id="KW-0732">Signal</keyword>
<evidence type="ECO:0000313" key="2">
    <source>
        <dbReference type="EMBL" id="SFW14443.1"/>
    </source>
</evidence>
<protein>
    <submittedName>
        <fullName evidence="2">Uncharacterized protein</fullName>
    </submittedName>
</protein>
<keyword evidence="3" id="KW-1185">Reference proteome</keyword>
<feature type="chain" id="PRO_5013335251" evidence="1">
    <location>
        <begin position="25"/>
        <end position="215"/>
    </location>
</feature>
<dbReference type="RefSeq" id="WP_072301783.1">
    <property type="nucleotide sequence ID" value="NZ_FPIY01000001.1"/>
</dbReference>
<reference evidence="3" key="1">
    <citation type="submission" date="2016-11" db="EMBL/GenBank/DDBJ databases">
        <authorList>
            <person name="Varghese N."/>
            <person name="Submissions S."/>
        </authorList>
    </citation>
    <scope>NUCLEOTIDE SEQUENCE [LARGE SCALE GENOMIC DNA]</scope>
    <source>
        <strain evidence="3">DSM 24786</strain>
    </source>
</reference>
<name>A0A1K1LUB0_9FLAO</name>
<dbReference type="OrthoDB" id="1427740at2"/>
<sequence length="215" mass="24385">MIHKTKILYLLATVLLLCSFVVNTTCDLVKSNLGVVLKQTNKAVIAKDINTIKYHTYKAIKIVHKLEKQLEDCNCDDATQDVNQGLNLLKEVTKTNSFETAKSLIKEAEDCINSSIVAISNFSRKNKNTSEYSNNELYAAVDSILIPFEKSMKKMVVDTENCKEAYKLAKEIYQKNELKLMDTSLSESKKYYHLRSKEIAKQTIAKLEDCATRAN</sequence>
<organism evidence="2 3">
    <name type="scientific">Cellulophaga fucicola</name>
    <dbReference type="NCBI Taxonomy" id="76595"/>
    <lineage>
        <taxon>Bacteria</taxon>
        <taxon>Pseudomonadati</taxon>
        <taxon>Bacteroidota</taxon>
        <taxon>Flavobacteriia</taxon>
        <taxon>Flavobacteriales</taxon>
        <taxon>Flavobacteriaceae</taxon>
        <taxon>Cellulophaga</taxon>
    </lineage>
</organism>
<dbReference type="Proteomes" id="UP000183257">
    <property type="component" value="Unassembled WGS sequence"/>
</dbReference>
<feature type="signal peptide" evidence="1">
    <location>
        <begin position="1"/>
        <end position="24"/>
    </location>
</feature>
<evidence type="ECO:0000256" key="1">
    <source>
        <dbReference type="SAM" id="SignalP"/>
    </source>
</evidence>
<accession>A0A1K1LUB0</accession>
<dbReference type="EMBL" id="FPIY01000001">
    <property type="protein sequence ID" value="SFW14443.1"/>
    <property type="molecule type" value="Genomic_DNA"/>
</dbReference>